<sequence length="56" mass="6374">MKSLFKILIIAILGLSVIGCELLDPKGWERAHQKAAEKGRKCYEKYNGNVYCEDTK</sequence>
<dbReference type="EMBL" id="AP019823">
    <property type="protein sequence ID" value="BBM39404.1"/>
    <property type="molecule type" value="Genomic_DNA"/>
</dbReference>
<dbReference type="AlphaFoldDB" id="A0A510JJD9"/>
<dbReference type="Proteomes" id="UP000321892">
    <property type="component" value="Chromosome"/>
</dbReference>
<organism evidence="1 2">
    <name type="scientific">Leptotrichia hofstadii</name>
    <dbReference type="NCBI Taxonomy" id="157688"/>
    <lineage>
        <taxon>Bacteria</taxon>
        <taxon>Fusobacteriati</taxon>
        <taxon>Fusobacteriota</taxon>
        <taxon>Fusobacteriia</taxon>
        <taxon>Fusobacteriales</taxon>
        <taxon>Leptotrichiaceae</taxon>
        <taxon>Leptotrichia</taxon>
    </lineage>
</organism>
<evidence type="ECO:0000313" key="2">
    <source>
        <dbReference type="Proteomes" id="UP000321892"/>
    </source>
</evidence>
<name>A0A510JJD9_9FUSO</name>
<gene>
    <name evidence="1" type="ORF">JCM16775_2115</name>
</gene>
<proteinExistence type="predicted"/>
<dbReference type="PROSITE" id="PS51257">
    <property type="entry name" value="PROKAR_LIPOPROTEIN"/>
    <property type="match status" value="1"/>
</dbReference>
<accession>A0A510JJD9</accession>
<evidence type="ECO:0000313" key="1">
    <source>
        <dbReference type="EMBL" id="BBM39404.1"/>
    </source>
</evidence>
<dbReference type="RefSeq" id="WP_026746804.1">
    <property type="nucleotide sequence ID" value="NZ_AP019823.1"/>
</dbReference>
<reference evidence="1 2" key="1">
    <citation type="submission" date="2019-07" db="EMBL/GenBank/DDBJ databases">
        <title>Complete Genome Sequence of Leptotrichia hofstadii Strain JCM16775.</title>
        <authorList>
            <person name="Watanabe S."/>
            <person name="Cui L."/>
        </authorList>
    </citation>
    <scope>NUCLEOTIDE SEQUENCE [LARGE SCALE GENOMIC DNA]</scope>
    <source>
        <strain evidence="1 2">JCM16775</strain>
    </source>
</reference>
<keyword evidence="2" id="KW-1185">Reference proteome</keyword>
<protein>
    <recommendedName>
        <fullName evidence="3">Lipoprotein</fullName>
    </recommendedName>
</protein>
<dbReference type="KEGG" id="lhf:JCM16775_2115"/>
<evidence type="ECO:0008006" key="3">
    <source>
        <dbReference type="Google" id="ProtNLM"/>
    </source>
</evidence>